<proteinExistence type="predicted"/>
<feature type="transmembrane region" description="Helical" evidence="1">
    <location>
        <begin position="17"/>
        <end position="35"/>
    </location>
</feature>
<dbReference type="PATRIC" id="fig|104336.4.peg.3029"/>
<feature type="transmembrane region" description="Helical" evidence="1">
    <location>
        <begin position="86"/>
        <end position="108"/>
    </location>
</feature>
<organism evidence="2 3">
    <name type="scientific">Microbacterium foliorum</name>
    <dbReference type="NCBI Taxonomy" id="104336"/>
    <lineage>
        <taxon>Bacteria</taxon>
        <taxon>Bacillati</taxon>
        <taxon>Actinomycetota</taxon>
        <taxon>Actinomycetes</taxon>
        <taxon>Micrococcales</taxon>
        <taxon>Microbacteriaceae</taxon>
        <taxon>Microbacterium</taxon>
    </lineage>
</organism>
<dbReference type="RefSeq" id="WP_244268218.1">
    <property type="nucleotide sequence ID" value="NZ_CP031425.1"/>
</dbReference>
<evidence type="ECO:0000256" key="1">
    <source>
        <dbReference type="SAM" id="Phobius"/>
    </source>
</evidence>
<keyword evidence="1" id="KW-1133">Transmembrane helix</keyword>
<reference evidence="2 3" key="1">
    <citation type="submission" date="2015-02" db="EMBL/GenBank/DDBJ databases">
        <title>Draft genome sequences of ten Microbacterium spp. with emphasis on heavy metal contaminated environments.</title>
        <authorList>
            <person name="Corretto E."/>
        </authorList>
    </citation>
    <scope>NUCLEOTIDE SEQUENCE [LARGE SCALE GENOMIC DNA]</scope>
    <source>
        <strain evidence="2 3">DSM 12966</strain>
    </source>
</reference>
<keyword evidence="1" id="KW-0472">Membrane</keyword>
<sequence>MTAQQIDGPRSSPSPRWLSGLALGLAGLFYAYAIWNAVAHLVSMAQSSGLTGVGWVTLGFGVVFPALVFVFAYVIGRRRRAAELGLVLLAGLGVVAVFWLSLIGYSVLNMADLVNAAP</sequence>
<accession>A0A0F0KAB7</accession>
<keyword evidence="1" id="KW-0812">Transmembrane</keyword>
<name>A0A0F0KAB7_9MICO</name>
<dbReference type="Proteomes" id="UP000033572">
    <property type="component" value="Unassembled WGS sequence"/>
</dbReference>
<comment type="caution">
    <text evidence="2">The sequence shown here is derived from an EMBL/GenBank/DDBJ whole genome shotgun (WGS) entry which is preliminary data.</text>
</comment>
<feature type="transmembrane region" description="Helical" evidence="1">
    <location>
        <begin position="55"/>
        <end position="74"/>
    </location>
</feature>
<dbReference type="EMBL" id="JYIU01000046">
    <property type="protein sequence ID" value="KJL17887.1"/>
    <property type="molecule type" value="Genomic_DNA"/>
</dbReference>
<keyword evidence="3" id="KW-1185">Reference proteome</keyword>
<dbReference type="GeneID" id="94444184"/>
<gene>
    <name evidence="2" type="ORF">RN50_02991</name>
</gene>
<evidence type="ECO:0000313" key="2">
    <source>
        <dbReference type="EMBL" id="KJL17887.1"/>
    </source>
</evidence>
<protein>
    <submittedName>
        <fullName evidence="2">Uncharacterized protein</fullName>
    </submittedName>
</protein>
<dbReference type="AlphaFoldDB" id="A0A0F0KAB7"/>
<evidence type="ECO:0000313" key="3">
    <source>
        <dbReference type="Proteomes" id="UP000033572"/>
    </source>
</evidence>